<name>A0ABD3W9W1_SINWO</name>
<dbReference type="InterPro" id="IPR036875">
    <property type="entry name" value="Znf_CCHC_sf"/>
</dbReference>
<sequence length="310" mass="34708">MFRRFDVDLSPFVDKEIYQRTIRIEGRLSREDAMKQLAKAGVSISDVDGMYREGENSPWSAVLRTRELAKNITLDGIKYLANFTIDLRVHWLPLYVNDDIIREVLAPFGTVLDITRDKTLLDKDTATLNGTRLVKLNTTEFDSRHIPHIVSLGSCGMLITMKGRPPICLKCRQAGHLRKDCPEKSPSYASVATSRKAPAPKQSAVNTLKETSYPEPTITETSTPSTLPETTSAPAATTITETTPVESPTPTVEDTPTLTNEEVDIVASEEIHEGERRELFDADKGEWEVVSRVKRARPSPKDEENPHMEM</sequence>
<keyword evidence="1" id="KW-0863">Zinc-finger</keyword>
<dbReference type="PROSITE" id="PS50158">
    <property type="entry name" value="ZF_CCHC"/>
    <property type="match status" value="1"/>
</dbReference>
<organism evidence="4 5">
    <name type="scientific">Sinanodonta woodiana</name>
    <name type="common">Chinese pond mussel</name>
    <name type="synonym">Anodonta woodiana</name>
    <dbReference type="NCBI Taxonomy" id="1069815"/>
    <lineage>
        <taxon>Eukaryota</taxon>
        <taxon>Metazoa</taxon>
        <taxon>Spiralia</taxon>
        <taxon>Lophotrochozoa</taxon>
        <taxon>Mollusca</taxon>
        <taxon>Bivalvia</taxon>
        <taxon>Autobranchia</taxon>
        <taxon>Heteroconchia</taxon>
        <taxon>Palaeoheterodonta</taxon>
        <taxon>Unionida</taxon>
        <taxon>Unionoidea</taxon>
        <taxon>Unionidae</taxon>
        <taxon>Unioninae</taxon>
        <taxon>Sinanodonta</taxon>
    </lineage>
</organism>
<protein>
    <recommendedName>
        <fullName evidence="3">CCHC-type domain-containing protein</fullName>
    </recommendedName>
</protein>
<dbReference type="AlphaFoldDB" id="A0ABD3W9W1"/>
<comment type="caution">
    <text evidence="4">The sequence shown here is derived from an EMBL/GenBank/DDBJ whole genome shotgun (WGS) entry which is preliminary data.</text>
</comment>
<dbReference type="Gene3D" id="4.10.60.10">
    <property type="entry name" value="Zinc finger, CCHC-type"/>
    <property type="match status" value="1"/>
</dbReference>
<evidence type="ECO:0000256" key="1">
    <source>
        <dbReference type="PROSITE-ProRule" id="PRU00047"/>
    </source>
</evidence>
<dbReference type="SUPFAM" id="SSF57756">
    <property type="entry name" value="Retrovirus zinc finger-like domains"/>
    <property type="match status" value="1"/>
</dbReference>
<accession>A0ABD3W9W1</accession>
<gene>
    <name evidence="4" type="ORF">ACJMK2_038740</name>
</gene>
<evidence type="ECO:0000313" key="4">
    <source>
        <dbReference type="EMBL" id="KAL3870696.1"/>
    </source>
</evidence>
<evidence type="ECO:0000256" key="2">
    <source>
        <dbReference type="SAM" id="MobiDB-lite"/>
    </source>
</evidence>
<keyword evidence="1" id="KW-0862">Zinc</keyword>
<feature type="compositionally biased region" description="Low complexity" evidence="2">
    <location>
        <begin position="210"/>
        <end position="257"/>
    </location>
</feature>
<evidence type="ECO:0000259" key="3">
    <source>
        <dbReference type="PROSITE" id="PS50158"/>
    </source>
</evidence>
<dbReference type="EMBL" id="JBJQND010000007">
    <property type="protein sequence ID" value="KAL3870696.1"/>
    <property type="molecule type" value="Genomic_DNA"/>
</dbReference>
<proteinExistence type="predicted"/>
<keyword evidence="5" id="KW-1185">Reference proteome</keyword>
<dbReference type="SMART" id="SM00343">
    <property type="entry name" value="ZnF_C2HC"/>
    <property type="match status" value="1"/>
</dbReference>
<reference evidence="4 5" key="1">
    <citation type="submission" date="2024-11" db="EMBL/GenBank/DDBJ databases">
        <title>Chromosome-level genome assembly of the freshwater bivalve Anodonta woodiana.</title>
        <authorList>
            <person name="Chen X."/>
        </authorList>
    </citation>
    <scope>NUCLEOTIDE SEQUENCE [LARGE SCALE GENOMIC DNA]</scope>
    <source>
        <strain evidence="4">MN2024</strain>
        <tissue evidence="4">Gills</tissue>
    </source>
</reference>
<feature type="compositionally biased region" description="Basic and acidic residues" evidence="2">
    <location>
        <begin position="299"/>
        <end position="310"/>
    </location>
</feature>
<feature type="region of interest" description="Disordered" evidence="2">
    <location>
        <begin position="291"/>
        <end position="310"/>
    </location>
</feature>
<keyword evidence="1" id="KW-0479">Metal-binding</keyword>
<dbReference type="GO" id="GO:0008270">
    <property type="term" value="F:zinc ion binding"/>
    <property type="evidence" value="ECO:0007669"/>
    <property type="project" value="UniProtKB-KW"/>
</dbReference>
<dbReference type="InterPro" id="IPR001878">
    <property type="entry name" value="Znf_CCHC"/>
</dbReference>
<feature type="region of interest" description="Disordered" evidence="2">
    <location>
        <begin position="178"/>
        <end position="261"/>
    </location>
</feature>
<evidence type="ECO:0000313" key="5">
    <source>
        <dbReference type="Proteomes" id="UP001634394"/>
    </source>
</evidence>
<dbReference type="Proteomes" id="UP001634394">
    <property type="component" value="Unassembled WGS sequence"/>
</dbReference>
<feature type="domain" description="CCHC-type" evidence="3">
    <location>
        <begin position="168"/>
        <end position="183"/>
    </location>
</feature>